<evidence type="ECO:0000313" key="4">
    <source>
        <dbReference type="Proteomes" id="UP000728032"/>
    </source>
</evidence>
<sequence length="364" mass="39277">MMRYNAMTNELEGGEAELTMHDGTVRDMCFMEDLSNGSSLLISGGAGDCKIYVTDCDTMTPFQALSGHSGNILSLYTWGGAMFVSGSQDRTIRFWDLRTRGCVNLITAPSASGKGPGSAVAAVCVDPSGKLLVSGHEDSNCMLYDIRGGRIIQTFQPHSADIRTIRFSNKAYYLLTGGYDNKIVLTDLQGDLTQPLPSIVVAEHSDKVIQVHIMATKVVNINIGLLGHIDSGKTSLAKALSTTQSTSCYDKNPQSRERGITIDLGFSSLTMSCPTRLLQEMEASTGQELAQPSDWCLQMTFVDSPGHSSLIKTIIGGAQIIDIMVLVVDVMKGIQTQTAECLVIGEITCDQMVVVLNKVDLIDE</sequence>
<evidence type="ECO:0000259" key="2">
    <source>
        <dbReference type="PROSITE" id="PS51722"/>
    </source>
</evidence>
<dbReference type="GO" id="GO:0003924">
    <property type="term" value="F:GTPase activity"/>
    <property type="evidence" value="ECO:0007669"/>
    <property type="project" value="InterPro"/>
</dbReference>
<proteinExistence type="predicted"/>
<dbReference type="PROSITE" id="PS50082">
    <property type="entry name" value="WD_REPEATS_2"/>
    <property type="match status" value="3"/>
</dbReference>
<dbReference type="PROSITE" id="PS50294">
    <property type="entry name" value="WD_REPEATS_REGION"/>
    <property type="match status" value="1"/>
</dbReference>
<dbReference type="PROSITE" id="PS51722">
    <property type="entry name" value="G_TR_2"/>
    <property type="match status" value="1"/>
</dbReference>
<gene>
    <name evidence="3" type="ORF">ONB1V03_LOCUS16828</name>
</gene>
<accession>A0A7R9MHB4</accession>
<feature type="non-terminal residue" evidence="3">
    <location>
        <position position="364"/>
    </location>
</feature>
<dbReference type="Gene3D" id="3.40.50.300">
    <property type="entry name" value="P-loop containing nucleotide triphosphate hydrolases"/>
    <property type="match status" value="1"/>
</dbReference>
<dbReference type="EMBL" id="OC934541">
    <property type="protein sequence ID" value="CAD7660258.1"/>
    <property type="molecule type" value="Genomic_DNA"/>
</dbReference>
<feature type="repeat" description="WD" evidence="1">
    <location>
        <begin position="155"/>
        <end position="189"/>
    </location>
</feature>
<dbReference type="Gene3D" id="2.130.10.10">
    <property type="entry name" value="YVTN repeat-like/Quinoprotein amine dehydrogenase"/>
    <property type="match status" value="2"/>
</dbReference>
<dbReference type="SUPFAM" id="SSF50978">
    <property type="entry name" value="WD40 repeat-like"/>
    <property type="match status" value="1"/>
</dbReference>
<dbReference type="PANTHER" id="PTHR19863">
    <property type="entry name" value="NEMITIN (NEURONAL ENRICHED MAP INTERACTING PROTEIN) HOMOLOG"/>
    <property type="match status" value="1"/>
</dbReference>
<dbReference type="InterPro" id="IPR040067">
    <property type="entry name" value="WDR47"/>
</dbReference>
<dbReference type="PANTHER" id="PTHR19863:SF5">
    <property type="entry name" value="WD REPEAT-CONTAINING PROTEIN 47"/>
    <property type="match status" value="1"/>
</dbReference>
<protein>
    <recommendedName>
        <fullName evidence="2">Tr-type G domain-containing protein</fullName>
    </recommendedName>
</protein>
<feature type="domain" description="Tr-type G" evidence="2">
    <location>
        <begin position="218"/>
        <end position="364"/>
    </location>
</feature>
<name>A0A7R9MHB4_9ACAR</name>
<dbReference type="InterPro" id="IPR001680">
    <property type="entry name" value="WD40_rpt"/>
</dbReference>
<keyword evidence="4" id="KW-1185">Reference proteome</keyword>
<dbReference type="PRINTS" id="PR00315">
    <property type="entry name" value="ELONGATNFCT"/>
</dbReference>
<feature type="repeat" description="WD" evidence="1">
    <location>
        <begin position="65"/>
        <end position="105"/>
    </location>
</feature>
<dbReference type="InterPro" id="IPR024977">
    <property type="entry name" value="Apc4-like_WD40_dom"/>
</dbReference>
<dbReference type="Pfam" id="PF00400">
    <property type="entry name" value="WD40"/>
    <property type="match status" value="1"/>
</dbReference>
<dbReference type="Proteomes" id="UP000728032">
    <property type="component" value="Unassembled WGS sequence"/>
</dbReference>
<dbReference type="Pfam" id="PF00009">
    <property type="entry name" value="GTP_EFTU"/>
    <property type="match status" value="1"/>
</dbReference>
<evidence type="ECO:0000313" key="3">
    <source>
        <dbReference type="EMBL" id="CAD7660258.1"/>
    </source>
</evidence>
<feature type="repeat" description="WD" evidence="1">
    <location>
        <begin position="113"/>
        <end position="154"/>
    </location>
</feature>
<dbReference type="EMBL" id="CAJPVJ010019716">
    <property type="protein sequence ID" value="CAG2177396.1"/>
    <property type="molecule type" value="Genomic_DNA"/>
</dbReference>
<dbReference type="InterPro" id="IPR036322">
    <property type="entry name" value="WD40_repeat_dom_sf"/>
</dbReference>
<dbReference type="InterPro" id="IPR015943">
    <property type="entry name" value="WD40/YVTN_repeat-like_dom_sf"/>
</dbReference>
<evidence type="ECO:0000256" key="1">
    <source>
        <dbReference type="PROSITE-ProRule" id="PRU00221"/>
    </source>
</evidence>
<dbReference type="SMART" id="SM00320">
    <property type="entry name" value="WD40"/>
    <property type="match status" value="4"/>
</dbReference>
<dbReference type="Pfam" id="PF12894">
    <property type="entry name" value="ANAPC4_WD40"/>
    <property type="match status" value="1"/>
</dbReference>
<reference evidence="3" key="1">
    <citation type="submission" date="2020-11" db="EMBL/GenBank/DDBJ databases">
        <authorList>
            <person name="Tran Van P."/>
        </authorList>
    </citation>
    <scope>NUCLEOTIDE SEQUENCE</scope>
</reference>
<dbReference type="OrthoDB" id="187712at2759"/>
<dbReference type="InterPro" id="IPR027417">
    <property type="entry name" value="P-loop_NTPase"/>
</dbReference>
<dbReference type="GO" id="GO:0005525">
    <property type="term" value="F:GTP binding"/>
    <property type="evidence" value="ECO:0007669"/>
    <property type="project" value="InterPro"/>
</dbReference>
<keyword evidence="1" id="KW-0853">WD repeat</keyword>
<dbReference type="SUPFAM" id="SSF52540">
    <property type="entry name" value="P-loop containing nucleoside triphosphate hydrolases"/>
    <property type="match status" value="1"/>
</dbReference>
<dbReference type="InterPro" id="IPR000795">
    <property type="entry name" value="T_Tr_GTP-bd_dom"/>
</dbReference>
<organism evidence="3">
    <name type="scientific">Oppiella nova</name>
    <dbReference type="NCBI Taxonomy" id="334625"/>
    <lineage>
        <taxon>Eukaryota</taxon>
        <taxon>Metazoa</taxon>
        <taxon>Ecdysozoa</taxon>
        <taxon>Arthropoda</taxon>
        <taxon>Chelicerata</taxon>
        <taxon>Arachnida</taxon>
        <taxon>Acari</taxon>
        <taxon>Acariformes</taxon>
        <taxon>Sarcoptiformes</taxon>
        <taxon>Oribatida</taxon>
        <taxon>Brachypylina</taxon>
        <taxon>Oppioidea</taxon>
        <taxon>Oppiidae</taxon>
        <taxon>Oppiella</taxon>
    </lineage>
</organism>
<dbReference type="AlphaFoldDB" id="A0A7R9MHB4"/>